<dbReference type="Gene3D" id="3.90.550.10">
    <property type="entry name" value="Spore Coat Polysaccharide Biosynthesis Protein SpsA, Chain A"/>
    <property type="match status" value="1"/>
</dbReference>
<organism evidence="2 3">
    <name type="scientific">Novosphingobium flavum</name>
    <dbReference type="NCBI Taxonomy" id="1778672"/>
    <lineage>
        <taxon>Bacteria</taxon>
        <taxon>Pseudomonadati</taxon>
        <taxon>Pseudomonadota</taxon>
        <taxon>Alphaproteobacteria</taxon>
        <taxon>Sphingomonadales</taxon>
        <taxon>Sphingomonadaceae</taxon>
        <taxon>Novosphingobium</taxon>
    </lineage>
</organism>
<feature type="domain" description="Glycosyltransferase 2-like" evidence="1">
    <location>
        <begin position="9"/>
        <end position="169"/>
    </location>
</feature>
<dbReference type="InterPro" id="IPR001173">
    <property type="entry name" value="Glyco_trans_2-like"/>
</dbReference>
<dbReference type="GO" id="GO:0016740">
    <property type="term" value="F:transferase activity"/>
    <property type="evidence" value="ECO:0007669"/>
    <property type="project" value="UniProtKB-KW"/>
</dbReference>
<proteinExistence type="predicted"/>
<dbReference type="SUPFAM" id="SSF53448">
    <property type="entry name" value="Nucleotide-diphospho-sugar transferases"/>
    <property type="match status" value="1"/>
</dbReference>
<keyword evidence="2" id="KW-0808">Transferase</keyword>
<dbReference type="RefSeq" id="WP_185663348.1">
    <property type="nucleotide sequence ID" value="NZ_JACLAW010000004.1"/>
</dbReference>
<dbReference type="PANTHER" id="PTHR48090:SF7">
    <property type="entry name" value="RFBJ PROTEIN"/>
    <property type="match status" value="1"/>
</dbReference>
<dbReference type="AlphaFoldDB" id="A0A7X1FRK9"/>
<dbReference type="InterPro" id="IPR050256">
    <property type="entry name" value="Glycosyltransferase_2"/>
</dbReference>
<protein>
    <submittedName>
        <fullName evidence="2">Glycosyltransferase family 2 protein</fullName>
    </submittedName>
</protein>
<comment type="caution">
    <text evidence="2">The sequence shown here is derived from an EMBL/GenBank/DDBJ whole genome shotgun (WGS) entry which is preliminary data.</text>
</comment>
<dbReference type="InterPro" id="IPR029044">
    <property type="entry name" value="Nucleotide-diphossugar_trans"/>
</dbReference>
<accession>A0A7X1FRK9</accession>
<name>A0A7X1FRK9_9SPHN</name>
<dbReference type="Proteomes" id="UP000566813">
    <property type="component" value="Unassembled WGS sequence"/>
</dbReference>
<keyword evidence="3" id="KW-1185">Reference proteome</keyword>
<reference evidence="2 3" key="1">
    <citation type="submission" date="2020-08" db="EMBL/GenBank/DDBJ databases">
        <title>The genome sequence of type strain Novosphingobium flavum NBRC 111647.</title>
        <authorList>
            <person name="Liu Y."/>
        </authorList>
    </citation>
    <scope>NUCLEOTIDE SEQUENCE [LARGE SCALE GENOMIC DNA]</scope>
    <source>
        <strain evidence="2 3">NBRC 111647</strain>
    </source>
</reference>
<dbReference type="CDD" id="cd04179">
    <property type="entry name" value="DPM_DPG-synthase_like"/>
    <property type="match status" value="1"/>
</dbReference>
<dbReference type="Pfam" id="PF00535">
    <property type="entry name" value="Glycos_transf_2"/>
    <property type="match status" value="1"/>
</dbReference>
<sequence length="256" mass="28233">MMNGKKVAVVLPAYNAAQTLLRTYQEIPLDIVDDVILTDDASRDNTSELARSLGIHTLVHPKNRGYGGNQKTCYAAALERGADIVVMLHPDYQYSPRLVAAMVSMIASGHYDVVLASRILGKGALAGGMPLYKYIANRALTFAENVLLGQKLSEYHTGYRAWSRTVLETLPLDACSDDFVFDNQMLAQTTWYGFSTGEISCPTRYFEEASSINFRRSCTYGLGVLKTALEFRLAKWGLIRSPLFAGKARPPVHALA</sequence>
<evidence type="ECO:0000313" key="3">
    <source>
        <dbReference type="Proteomes" id="UP000566813"/>
    </source>
</evidence>
<evidence type="ECO:0000259" key="1">
    <source>
        <dbReference type="Pfam" id="PF00535"/>
    </source>
</evidence>
<dbReference type="PANTHER" id="PTHR48090">
    <property type="entry name" value="UNDECAPRENYL-PHOSPHATE 4-DEOXY-4-FORMAMIDO-L-ARABINOSE TRANSFERASE-RELATED"/>
    <property type="match status" value="1"/>
</dbReference>
<dbReference type="EMBL" id="JACLAW010000004">
    <property type="protein sequence ID" value="MBC2665077.1"/>
    <property type="molecule type" value="Genomic_DNA"/>
</dbReference>
<evidence type="ECO:0000313" key="2">
    <source>
        <dbReference type="EMBL" id="MBC2665077.1"/>
    </source>
</evidence>
<gene>
    <name evidence="2" type="ORF">H7F51_06075</name>
</gene>